<organism evidence="1 2">
    <name type="scientific">Sinorhizobium sojae CCBAU 05684</name>
    <dbReference type="NCBI Taxonomy" id="716928"/>
    <lineage>
        <taxon>Bacteria</taxon>
        <taxon>Pseudomonadati</taxon>
        <taxon>Pseudomonadota</taxon>
        <taxon>Alphaproteobacteria</taxon>
        <taxon>Hyphomicrobiales</taxon>
        <taxon>Rhizobiaceae</taxon>
        <taxon>Sinorhizobium/Ensifer group</taxon>
        <taxon>Sinorhizobium</taxon>
    </lineage>
</organism>
<accession>A0A249P9U5</accession>
<proteinExistence type="predicted"/>
<dbReference type="KEGG" id="esj:SJ05684_c10090"/>
<reference evidence="1 2" key="1">
    <citation type="submission" date="2017-08" db="EMBL/GenBank/DDBJ databases">
        <title>Multipartite genome sequences of Sinorhizobium species nodulating soybeans.</title>
        <authorList>
            <person name="Tian C.F."/>
        </authorList>
    </citation>
    <scope>NUCLEOTIDE SEQUENCE [LARGE SCALE GENOMIC DNA]</scope>
    <source>
        <strain evidence="1 2">CCBAU 05684</strain>
    </source>
</reference>
<protein>
    <submittedName>
        <fullName evidence="1">Uncharacterized protein</fullName>
    </submittedName>
</protein>
<sequence>MIWNWSPEVASSNDAEVQQPLFIGEFTALPEFMEEPADGFAVFFCEFELFGHGCSLDAFRRSISRLML</sequence>
<name>A0A249P9U5_9HYPH</name>
<keyword evidence="2" id="KW-1185">Reference proteome</keyword>
<dbReference type="Proteomes" id="UP000217211">
    <property type="component" value="Chromosome"/>
</dbReference>
<evidence type="ECO:0000313" key="1">
    <source>
        <dbReference type="EMBL" id="ASY62467.1"/>
    </source>
</evidence>
<evidence type="ECO:0000313" key="2">
    <source>
        <dbReference type="Proteomes" id="UP000217211"/>
    </source>
</evidence>
<dbReference type="EMBL" id="CP023067">
    <property type="protein sequence ID" value="ASY62467.1"/>
    <property type="molecule type" value="Genomic_DNA"/>
</dbReference>
<gene>
    <name evidence="1" type="ORF">SJ05684_c10090</name>
</gene>
<dbReference type="AlphaFoldDB" id="A0A249P9U5"/>